<evidence type="ECO:0000313" key="1">
    <source>
        <dbReference type="EMBL" id="BDS07367.1"/>
    </source>
</evidence>
<dbReference type="EMBL" id="AP026866">
    <property type="protein sequence ID" value="BDS07367.1"/>
    <property type="molecule type" value="Genomic_DNA"/>
</dbReference>
<name>A0AAT9FN79_9BACT</name>
<accession>A0AAT9FN79</accession>
<dbReference type="AlphaFoldDB" id="A0AAT9FN79"/>
<dbReference type="KEGG" id="osu:NT6N_24070"/>
<reference evidence="1" key="1">
    <citation type="submission" date="2024-07" db="EMBL/GenBank/DDBJ databases">
        <title>Complete genome sequence of Verrucomicrobiaceae bacterium NT6N.</title>
        <authorList>
            <person name="Huang C."/>
            <person name="Takami H."/>
            <person name="Hamasaki K."/>
        </authorList>
    </citation>
    <scope>NUCLEOTIDE SEQUENCE</scope>
    <source>
        <strain evidence="1">NT6N</strain>
    </source>
</reference>
<sequence>MILLGLITAVFCGCSREADGTETSTAVTVDEINTIFTKHLPDEQAKIVSQNLRNTKHELKLTLKEYQHLQFAFVNELKEYCRNKHQYDTFSSGATTHDSDTTTFYIKLGRDGGCDYIINSIRSDGIAGNANVAVDIVSF</sequence>
<gene>
    <name evidence="1" type="ORF">NT6N_24070</name>
</gene>
<protein>
    <submittedName>
        <fullName evidence="1">Uncharacterized protein</fullName>
    </submittedName>
</protein>
<proteinExistence type="predicted"/>
<organism evidence="1">
    <name type="scientific">Oceaniferula spumae</name>
    <dbReference type="NCBI Taxonomy" id="2979115"/>
    <lineage>
        <taxon>Bacteria</taxon>
        <taxon>Pseudomonadati</taxon>
        <taxon>Verrucomicrobiota</taxon>
        <taxon>Verrucomicrobiia</taxon>
        <taxon>Verrucomicrobiales</taxon>
        <taxon>Verrucomicrobiaceae</taxon>
        <taxon>Oceaniferula</taxon>
    </lineage>
</organism>